<evidence type="ECO:0000313" key="11">
    <source>
        <dbReference type="Proteomes" id="UP000266272"/>
    </source>
</evidence>
<proteinExistence type="inferred from homology"/>
<dbReference type="GO" id="GO:0034551">
    <property type="term" value="P:mitochondrial respiratory chain complex III assembly"/>
    <property type="evidence" value="ECO:0007669"/>
    <property type="project" value="InterPro"/>
</dbReference>
<dbReference type="GO" id="GO:0005759">
    <property type="term" value="C:mitochondrial matrix"/>
    <property type="evidence" value="ECO:0007669"/>
    <property type="project" value="UniProtKB-SubCell"/>
</dbReference>
<evidence type="ECO:0000259" key="9">
    <source>
        <dbReference type="Pfam" id="PF05347"/>
    </source>
</evidence>
<dbReference type="OrthoDB" id="529194at2759"/>
<comment type="subcellular location">
    <subcellularLocation>
        <location evidence="1">Mitochondrion matrix</location>
    </subcellularLocation>
</comment>
<evidence type="ECO:0000256" key="2">
    <source>
        <dbReference type="ARBA" id="ARBA00009949"/>
    </source>
</evidence>
<gene>
    <name evidence="10" type="ORF">TARUN_3639</name>
</gene>
<comment type="subunit">
    <text evidence="3">Interacts with RIP1.</text>
</comment>
<keyword evidence="6" id="KW-0496">Mitochondrion</keyword>
<dbReference type="Pfam" id="PF05347">
    <property type="entry name" value="Complex1_LYR"/>
    <property type="match status" value="1"/>
</dbReference>
<comment type="caution">
    <text evidence="10">The sequence shown here is derived from an EMBL/GenBank/DDBJ whole genome shotgun (WGS) entry which is preliminary data.</text>
</comment>
<dbReference type="Proteomes" id="UP000266272">
    <property type="component" value="Unassembled WGS sequence"/>
</dbReference>
<keyword evidence="5" id="KW-0809">Transit peptide</keyword>
<dbReference type="PANTHER" id="PTHR46749:SF1">
    <property type="entry name" value="COMPLEX III ASSEMBLY FACTOR LYRM7"/>
    <property type="match status" value="1"/>
</dbReference>
<organism evidence="10 11">
    <name type="scientific">Trichoderma arundinaceum</name>
    <dbReference type="NCBI Taxonomy" id="490622"/>
    <lineage>
        <taxon>Eukaryota</taxon>
        <taxon>Fungi</taxon>
        <taxon>Dikarya</taxon>
        <taxon>Ascomycota</taxon>
        <taxon>Pezizomycotina</taxon>
        <taxon>Sordariomycetes</taxon>
        <taxon>Hypocreomycetidae</taxon>
        <taxon>Hypocreales</taxon>
        <taxon>Hypocreaceae</taxon>
        <taxon>Trichoderma</taxon>
    </lineage>
</organism>
<reference evidence="10 11" key="1">
    <citation type="journal article" date="2018" name="PLoS Pathog.">
        <title>Evolution of structural diversity of trichothecenes, a family of toxins produced by plant pathogenic and entomopathogenic fungi.</title>
        <authorList>
            <person name="Proctor R.H."/>
            <person name="McCormick S.P."/>
            <person name="Kim H.S."/>
            <person name="Cardoza R.E."/>
            <person name="Stanley A.M."/>
            <person name="Lindo L."/>
            <person name="Kelly A."/>
            <person name="Brown D.W."/>
            <person name="Lee T."/>
            <person name="Vaughan M.M."/>
            <person name="Alexander N.J."/>
            <person name="Busman M."/>
            <person name="Gutierrez S."/>
        </authorList>
    </citation>
    <scope>NUCLEOTIDE SEQUENCE [LARGE SCALE GENOMIC DNA]</scope>
    <source>
        <strain evidence="10 11">IBT 40837</strain>
    </source>
</reference>
<evidence type="ECO:0000256" key="4">
    <source>
        <dbReference type="ARBA" id="ARBA00015108"/>
    </source>
</evidence>
<sequence>MSLAAYRHLMRAARIAFQGDVHVLSAAQNQIRQTFQENRALDSSSSIQTAIRHAEDVATILRENVVQGQKIESDGSNHTYSEICRQKEFVRSLPWQADITQQSCEYTSTPSEATMTAY</sequence>
<dbReference type="GO" id="GO:0044183">
    <property type="term" value="F:protein folding chaperone"/>
    <property type="evidence" value="ECO:0007669"/>
    <property type="project" value="TreeGrafter"/>
</dbReference>
<keyword evidence="11" id="KW-1185">Reference proteome</keyword>
<dbReference type="EMBL" id="PXOA01000201">
    <property type="protein sequence ID" value="RFU78596.1"/>
    <property type="molecule type" value="Genomic_DNA"/>
</dbReference>
<evidence type="ECO:0000256" key="6">
    <source>
        <dbReference type="ARBA" id="ARBA00023128"/>
    </source>
</evidence>
<dbReference type="CDD" id="cd20267">
    <property type="entry name" value="Complex1_LYR_LYRM7"/>
    <property type="match status" value="1"/>
</dbReference>
<dbReference type="STRING" id="490622.A0A395NR97"/>
<dbReference type="PANTHER" id="PTHR46749">
    <property type="entry name" value="COMPLEX III ASSEMBLY FACTOR LYRM7"/>
    <property type="match status" value="1"/>
</dbReference>
<dbReference type="InterPro" id="IPR050435">
    <property type="entry name" value="MZM1/LYRM7"/>
</dbReference>
<protein>
    <recommendedName>
        <fullName evidence="4">Mitochondrial zinc maintenance protein 1, mitochondrial</fullName>
    </recommendedName>
</protein>
<evidence type="ECO:0000313" key="10">
    <source>
        <dbReference type="EMBL" id="RFU78596.1"/>
    </source>
</evidence>
<evidence type="ECO:0000256" key="8">
    <source>
        <dbReference type="ARBA" id="ARBA00025268"/>
    </source>
</evidence>
<comment type="function">
    <text evidence="8">Assembly factor required for Rieske Fe-S protein RIP1 incorporation into the cytochrome b-c1 (CIII) complex. Functions as a chaperone, binding to this subunit within the mitochondrial matrix and stabilizing it prior to its translocation and insertion into the late CIII dimeric intermediate within the mitochondrial inner membrane. Modulates the mitochondrial matrix zinc pool.</text>
</comment>
<dbReference type="AlphaFoldDB" id="A0A395NR97"/>
<evidence type="ECO:0000256" key="7">
    <source>
        <dbReference type="ARBA" id="ARBA00023186"/>
    </source>
</evidence>
<keyword evidence="7" id="KW-0143">Chaperone</keyword>
<comment type="similarity">
    <text evidence="2">Belongs to the complex I LYR family. MZM1 subfamily.</text>
</comment>
<feature type="domain" description="Complex 1 LYR protein" evidence="9">
    <location>
        <begin position="3"/>
        <end position="56"/>
    </location>
</feature>
<evidence type="ECO:0000256" key="5">
    <source>
        <dbReference type="ARBA" id="ARBA00022946"/>
    </source>
</evidence>
<dbReference type="InterPro" id="IPR045298">
    <property type="entry name" value="Complex1_LYR_LYRM7"/>
</dbReference>
<accession>A0A395NR97</accession>
<evidence type="ECO:0000256" key="1">
    <source>
        <dbReference type="ARBA" id="ARBA00004305"/>
    </source>
</evidence>
<evidence type="ECO:0000256" key="3">
    <source>
        <dbReference type="ARBA" id="ARBA00011589"/>
    </source>
</evidence>
<dbReference type="InterPro" id="IPR008011">
    <property type="entry name" value="Complex1_LYR_dom"/>
</dbReference>
<name>A0A395NR97_TRIAR</name>